<gene>
    <name evidence="1" type="ORF">PDE_06863</name>
</gene>
<dbReference type="Proteomes" id="UP000019376">
    <property type="component" value="Unassembled WGS sequence"/>
</dbReference>
<keyword evidence="2" id="KW-1185">Reference proteome</keyword>
<dbReference type="AlphaFoldDB" id="S7ZNI7"/>
<reference evidence="1 2" key="1">
    <citation type="journal article" date="2013" name="PLoS ONE">
        <title>Genomic and secretomic analyses reveal unique features of the lignocellulolytic enzyme system of Penicillium decumbens.</title>
        <authorList>
            <person name="Liu G."/>
            <person name="Zhang L."/>
            <person name="Wei X."/>
            <person name="Zou G."/>
            <person name="Qin Y."/>
            <person name="Ma L."/>
            <person name="Li J."/>
            <person name="Zheng H."/>
            <person name="Wang S."/>
            <person name="Wang C."/>
            <person name="Xun L."/>
            <person name="Zhao G.-P."/>
            <person name="Zhou Z."/>
            <person name="Qu Y."/>
        </authorList>
    </citation>
    <scope>NUCLEOTIDE SEQUENCE [LARGE SCALE GENOMIC DNA]</scope>
    <source>
        <strain evidence="2">114-2 / CGMCC 5302</strain>
    </source>
</reference>
<accession>S7ZNI7</accession>
<name>S7ZNI7_PENO1</name>
<evidence type="ECO:0000313" key="2">
    <source>
        <dbReference type="Proteomes" id="UP000019376"/>
    </source>
</evidence>
<dbReference type="EMBL" id="KB644414">
    <property type="protein sequence ID" value="EPS31904.1"/>
    <property type="molecule type" value="Genomic_DNA"/>
</dbReference>
<protein>
    <submittedName>
        <fullName evidence="1">Uncharacterized protein</fullName>
    </submittedName>
</protein>
<sequence>MAVHHERGEGGKRLHHNKSHHGRVFRARLPIWSVYWKGDDFRRALSLAGPPRRRFSDLPVAELFQVLVYQSRRALFSTTNHNSAVI</sequence>
<evidence type="ECO:0000313" key="1">
    <source>
        <dbReference type="EMBL" id="EPS31904.1"/>
    </source>
</evidence>
<proteinExistence type="predicted"/>
<organism evidence="1 2">
    <name type="scientific">Penicillium oxalicum (strain 114-2 / CGMCC 5302)</name>
    <name type="common">Penicillium decumbens</name>
    <dbReference type="NCBI Taxonomy" id="933388"/>
    <lineage>
        <taxon>Eukaryota</taxon>
        <taxon>Fungi</taxon>
        <taxon>Dikarya</taxon>
        <taxon>Ascomycota</taxon>
        <taxon>Pezizomycotina</taxon>
        <taxon>Eurotiomycetes</taxon>
        <taxon>Eurotiomycetidae</taxon>
        <taxon>Eurotiales</taxon>
        <taxon>Aspergillaceae</taxon>
        <taxon>Penicillium</taxon>
    </lineage>
</organism>
<dbReference type="HOGENOM" id="CLU_2498575_0_0_1"/>